<dbReference type="Proteomes" id="UP000198345">
    <property type="component" value="Unassembled WGS sequence"/>
</dbReference>
<dbReference type="EMBL" id="MUGW01000025">
    <property type="protein sequence ID" value="OXA90468.1"/>
    <property type="molecule type" value="Genomic_DNA"/>
</dbReference>
<dbReference type="OrthoDB" id="1274346at2"/>
<evidence type="ECO:0000313" key="1">
    <source>
        <dbReference type="EMBL" id="OXA90468.1"/>
    </source>
</evidence>
<sequence length="243" mass="29230">MEYFTIAKYQDWEIDQDWTSSENDKFLKKGNERVRITSHKNKIQIKRSLTFNRYTKTWIYDKKSAVLRAYVMCFNQFPIAIGKFYNENGILIKETDHDEPYSFSLKELILKIKKEHDIDIDDNKQNVVVSRRIEDKIKKPVYEVYLPSKDSIGKRDYILIDGTTGDVLFETAYYSHDNQLTPPFDQYLYSLESKEKEDNAYFKTYKGKSYTKIEWERFLDECHENYEERNTSINFWGNVLNRK</sequence>
<proteinExistence type="predicted"/>
<reference evidence="1 2" key="1">
    <citation type="submission" date="2016-11" db="EMBL/GenBank/DDBJ databases">
        <title>Whole genomes of Flavobacteriaceae.</title>
        <authorList>
            <person name="Stine C."/>
            <person name="Li C."/>
            <person name="Tadesse D."/>
        </authorList>
    </citation>
    <scope>NUCLEOTIDE SEQUENCE [LARGE SCALE GENOMIC DNA]</scope>
    <source>
        <strain evidence="1 2">DSM 18292</strain>
    </source>
</reference>
<dbReference type="AlphaFoldDB" id="A0A226H9E8"/>
<comment type="caution">
    <text evidence="1">The sequence shown here is derived from an EMBL/GenBank/DDBJ whole genome shotgun (WGS) entry which is preliminary data.</text>
</comment>
<gene>
    <name evidence="1" type="ORF">B0A66_12940</name>
</gene>
<dbReference type="RefSeq" id="WP_089050258.1">
    <property type="nucleotide sequence ID" value="NZ_FXTV01000009.1"/>
</dbReference>
<evidence type="ECO:0000313" key="2">
    <source>
        <dbReference type="Proteomes" id="UP000198345"/>
    </source>
</evidence>
<organism evidence="1 2">
    <name type="scientific">Flavobacterium hercynium</name>
    <dbReference type="NCBI Taxonomy" id="387094"/>
    <lineage>
        <taxon>Bacteria</taxon>
        <taxon>Pseudomonadati</taxon>
        <taxon>Bacteroidota</taxon>
        <taxon>Flavobacteriia</taxon>
        <taxon>Flavobacteriales</taxon>
        <taxon>Flavobacteriaceae</taxon>
        <taxon>Flavobacterium</taxon>
    </lineage>
</organism>
<name>A0A226H9E8_9FLAO</name>
<protein>
    <submittedName>
        <fullName evidence="1">Uncharacterized protein</fullName>
    </submittedName>
</protein>
<accession>A0A226H9E8</accession>
<keyword evidence="2" id="KW-1185">Reference proteome</keyword>